<evidence type="ECO:0000256" key="2">
    <source>
        <dbReference type="ARBA" id="ARBA00010488"/>
    </source>
</evidence>
<evidence type="ECO:0000313" key="7">
    <source>
        <dbReference type="EMBL" id="HIY64802.1"/>
    </source>
</evidence>
<keyword evidence="3" id="KW-1003">Cell membrane</keyword>
<dbReference type="GO" id="GO:0005886">
    <property type="term" value="C:plasma membrane"/>
    <property type="evidence" value="ECO:0007669"/>
    <property type="project" value="UniProtKB-SubCell"/>
</dbReference>
<dbReference type="InterPro" id="IPR043149">
    <property type="entry name" value="TagF_N"/>
</dbReference>
<evidence type="ECO:0000256" key="5">
    <source>
        <dbReference type="ARBA" id="ARBA00022944"/>
    </source>
</evidence>
<evidence type="ECO:0000256" key="3">
    <source>
        <dbReference type="ARBA" id="ARBA00022475"/>
    </source>
</evidence>
<dbReference type="Gene3D" id="3.40.50.11820">
    <property type="match status" value="1"/>
</dbReference>
<dbReference type="Gene3D" id="3.40.50.12580">
    <property type="match status" value="1"/>
</dbReference>
<dbReference type="InterPro" id="IPR051612">
    <property type="entry name" value="Teichoic_Acid_Biosynth"/>
</dbReference>
<dbReference type="Proteomes" id="UP000824005">
    <property type="component" value="Unassembled WGS sequence"/>
</dbReference>
<dbReference type="SUPFAM" id="SSF53756">
    <property type="entry name" value="UDP-Glycosyltransferase/glycogen phosphorylase"/>
    <property type="match status" value="1"/>
</dbReference>
<gene>
    <name evidence="7" type="ORF">H9830_00820</name>
</gene>
<dbReference type="GO" id="GO:0019350">
    <property type="term" value="P:teichoic acid biosynthetic process"/>
    <property type="evidence" value="ECO:0007669"/>
    <property type="project" value="UniProtKB-KW"/>
</dbReference>
<dbReference type="InterPro" id="IPR007554">
    <property type="entry name" value="Glycerophosphate_synth"/>
</dbReference>
<dbReference type="Pfam" id="PF04464">
    <property type="entry name" value="Glyphos_transf"/>
    <property type="match status" value="1"/>
</dbReference>
<dbReference type="PANTHER" id="PTHR37316:SF3">
    <property type="entry name" value="TEICHOIC ACID GLYCEROL-PHOSPHATE TRANSFERASE"/>
    <property type="match status" value="1"/>
</dbReference>
<evidence type="ECO:0000256" key="6">
    <source>
        <dbReference type="ARBA" id="ARBA00023136"/>
    </source>
</evidence>
<dbReference type="EMBL" id="DXDC01000020">
    <property type="protein sequence ID" value="HIY64802.1"/>
    <property type="molecule type" value="Genomic_DNA"/>
</dbReference>
<reference evidence="7" key="2">
    <citation type="submission" date="2021-04" db="EMBL/GenBank/DDBJ databases">
        <authorList>
            <person name="Gilroy R."/>
        </authorList>
    </citation>
    <scope>NUCLEOTIDE SEQUENCE</scope>
    <source>
        <strain evidence="7">ChiGjej1B1-98</strain>
    </source>
</reference>
<dbReference type="GO" id="GO:0047355">
    <property type="term" value="F:CDP-glycerol glycerophosphotransferase activity"/>
    <property type="evidence" value="ECO:0007669"/>
    <property type="project" value="InterPro"/>
</dbReference>
<dbReference type="PANTHER" id="PTHR37316">
    <property type="entry name" value="TEICHOIC ACID GLYCEROL-PHOSPHATE PRIMASE"/>
    <property type="match status" value="1"/>
</dbReference>
<protein>
    <submittedName>
        <fullName evidence="7">CDP-glycerol glycerophosphotransferase family protein</fullName>
    </submittedName>
</protein>
<keyword evidence="6" id="KW-0472">Membrane</keyword>
<accession>A0A9D2C820</accession>
<proteinExistence type="inferred from homology"/>
<dbReference type="InterPro" id="IPR043148">
    <property type="entry name" value="TagF_C"/>
</dbReference>
<dbReference type="AlphaFoldDB" id="A0A9D2C820"/>
<comment type="caution">
    <text evidence="7">The sequence shown here is derived from an EMBL/GenBank/DDBJ whole genome shotgun (WGS) entry which is preliminary data.</text>
</comment>
<evidence type="ECO:0000313" key="8">
    <source>
        <dbReference type="Proteomes" id="UP000824005"/>
    </source>
</evidence>
<evidence type="ECO:0000256" key="4">
    <source>
        <dbReference type="ARBA" id="ARBA00022679"/>
    </source>
</evidence>
<reference evidence="7" key="1">
    <citation type="journal article" date="2021" name="PeerJ">
        <title>Extensive microbial diversity within the chicken gut microbiome revealed by metagenomics and culture.</title>
        <authorList>
            <person name="Gilroy R."/>
            <person name="Ravi A."/>
            <person name="Getino M."/>
            <person name="Pursley I."/>
            <person name="Horton D.L."/>
            <person name="Alikhan N.F."/>
            <person name="Baker D."/>
            <person name="Gharbi K."/>
            <person name="Hall N."/>
            <person name="Watson M."/>
            <person name="Adriaenssens E.M."/>
            <person name="Foster-Nyarko E."/>
            <person name="Jarju S."/>
            <person name="Secka A."/>
            <person name="Antonio M."/>
            <person name="Oren A."/>
            <person name="Chaudhuri R.R."/>
            <person name="La Ragione R."/>
            <person name="Hildebrand F."/>
            <person name="Pallen M.J."/>
        </authorList>
    </citation>
    <scope>NUCLEOTIDE SEQUENCE</scope>
    <source>
        <strain evidence="7">ChiGjej1B1-98</strain>
    </source>
</reference>
<organism evidence="7 8">
    <name type="scientific">Candidatus Agrococcus pullicola</name>
    <dbReference type="NCBI Taxonomy" id="2838429"/>
    <lineage>
        <taxon>Bacteria</taxon>
        <taxon>Bacillati</taxon>
        <taxon>Actinomycetota</taxon>
        <taxon>Actinomycetes</taxon>
        <taxon>Micrococcales</taxon>
        <taxon>Microbacteriaceae</taxon>
        <taxon>Agrococcus</taxon>
    </lineage>
</organism>
<evidence type="ECO:0000256" key="1">
    <source>
        <dbReference type="ARBA" id="ARBA00004202"/>
    </source>
</evidence>
<sequence>MGGIFRIVEVFFRALHVSVRAIRLFVQSVFTSRVDGWLAKLGKRLIAKRTRVDDASIVLVAMQGEYTCNPKYIAEEILRRRLPYKITWVQRGQSVGPYPPEFEFVNHDTAAYFRAIAGAKVVIQNGHSMQRSGAQKGSSQYWLQTWHGSLGLKRLEGAGGDHKFYQRMRKLDNAQTDFVFTNSTFEDEVFTNTYWPDVPKPMLGHARNDILFDKSQETAAALRKKVLDRLGIPDNGQKFMLYAPTHDDNNKSVLLSGIDIAGLRATLSAKFGGTWDILIRTHNTSKRQSDSWLAGFPAYCHNASFYPDMQELLMVADAGVTDYSSWICDYVHRNKPSFLFSTNFEAYTQQRGFYHDFADTPFTMATSNRELLDNIERFDQNVYDRKVASFLEMCGSIDDGNAASRIVDKIEELMAS</sequence>
<keyword evidence="4" id="KW-0808">Transferase</keyword>
<name>A0A9D2C820_9MICO</name>
<keyword evidence="5" id="KW-0777">Teichoic acid biosynthesis</keyword>
<comment type="subcellular location">
    <subcellularLocation>
        <location evidence="1">Cell membrane</location>
        <topology evidence="1">Peripheral membrane protein</topology>
    </subcellularLocation>
</comment>
<comment type="similarity">
    <text evidence="2">Belongs to the CDP-glycerol glycerophosphotransferase family.</text>
</comment>